<dbReference type="RefSeq" id="WP_408126276.1">
    <property type="nucleotide sequence ID" value="NZ_JBFNFH010000003.1"/>
</dbReference>
<evidence type="ECO:0000313" key="3">
    <source>
        <dbReference type="Proteomes" id="UP001629536"/>
    </source>
</evidence>
<feature type="compositionally biased region" description="Basic and acidic residues" evidence="1">
    <location>
        <begin position="33"/>
        <end position="51"/>
    </location>
</feature>
<feature type="region of interest" description="Disordered" evidence="1">
    <location>
        <begin position="33"/>
        <end position="59"/>
    </location>
</feature>
<comment type="caution">
    <text evidence="2">The sequence shown here is derived from an EMBL/GenBank/DDBJ whole genome shotgun (WGS) entry which is preliminary data.</text>
</comment>
<reference evidence="2 3" key="1">
    <citation type="journal article" date="2024" name="Front. Microbiol.">
        <title>Pangenomic and biochemical analyses of Helcococcus ovis reveal widespread tetracycline resistance and a novel bacterial species, Helcococcus bovis.</title>
        <authorList>
            <person name="Cunha F."/>
            <person name="Zhai Y."/>
            <person name="Casaro S."/>
            <person name="Jones K.L."/>
            <person name="Hernandez M."/>
            <person name="Bisinotto R.S."/>
            <person name="Kariyawasam S."/>
            <person name="Brown M.B."/>
            <person name="Phillips A."/>
            <person name="Jeong K.C."/>
            <person name="Galvao K.N."/>
        </authorList>
    </citation>
    <scope>NUCLEOTIDE SEQUENCE [LARGE SCALE GENOMIC DNA]</scope>
    <source>
        <strain evidence="2 3">KG197</strain>
    </source>
</reference>
<dbReference type="EMBL" id="JBFNFH010000003">
    <property type="protein sequence ID" value="MFM1524461.1"/>
    <property type="molecule type" value="Genomic_DNA"/>
</dbReference>
<accession>A0ABW9F4U1</accession>
<keyword evidence="3" id="KW-1185">Reference proteome</keyword>
<evidence type="ECO:0000256" key="1">
    <source>
        <dbReference type="SAM" id="MobiDB-lite"/>
    </source>
</evidence>
<name>A0ABW9F4U1_9FIRM</name>
<dbReference type="Proteomes" id="UP001629536">
    <property type="component" value="Unassembled WGS sequence"/>
</dbReference>
<organism evidence="2 3">
    <name type="scientific">Helcococcus bovis</name>
    <dbReference type="NCBI Taxonomy" id="3153252"/>
    <lineage>
        <taxon>Bacteria</taxon>
        <taxon>Bacillati</taxon>
        <taxon>Bacillota</taxon>
        <taxon>Tissierellia</taxon>
        <taxon>Tissierellales</taxon>
        <taxon>Peptoniphilaceae</taxon>
        <taxon>Helcococcus</taxon>
    </lineage>
</organism>
<evidence type="ECO:0000313" key="2">
    <source>
        <dbReference type="EMBL" id="MFM1524461.1"/>
    </source>
</evidence>
<gene>
    <name evidence="2" type="ORF">ABGF40_02125</name>
</gene>
<proteinExistence type="predicted"/>
<protein>
    <submittedName>
        <fullName evidence="2">Uncharacterized protein</fullName>
    </submittedName>
</protein>
<sequence length="59" mass="7145">MREREEMATSLYAISIVSKKLARQLLQQERRKIYGKDKTVKRNSRKPDRNCRRLRKPTI</sequence>